<evidence type="ECO:0000313" key="8">
    <source>
        <dbReference type="EMBL" id="NKX93366.1"/>
    </source>
</evidence>
<accession>A0A9X5ISP5</accession>
<feature type="transmembrane region" description="Helical" evidence="7">
    <location>
        <begin position="21"/>
        <end position="40"/>
    </location>
</feature>
<dbReference type="Pfam" id="PF07963">
    <property type="entry name" value="N_methyl"/>
    <property type="match status" value="1"/>
</dbReference>
<evidence type="ECO:0000256" key="3">
    <source>
        <dbReference type="ARBA" id="ARBA00022692"/>
    </source>
</evidence>
<proteinExistence type="predicted"/>
<name>A0A9X5ISP5_9MICO</name>
<dbReference type="InterPro" id="IPR000983">
    <property type="entry name" value="Bac_GSPG_pilin"/>
</dbReference>
<evidence type="ECO:0000256" key="1">
    <source>
        <dbReference type="ARBA" id="ARBA00004167"/>
    </source>
</evidence>
<comment type="subcellular location">
    <subcellularLocation>
        <location evidence="1">Membrane</location>
        <topology evidence="1">Single-pass membrane protein</topology>
    </subcellularLocation>
</comment>
<comment type="caution">
    <text evidence="8">The sequence shown here is derived from an EMBL/GenBank/DDBJ whole genome shotgun (WGS) entry which is preliminary data.</text>
</comment>
<gene>
    <name evidence="8" type="ORF">HF995_08810</name>
</gene>
<dbReference type="InterPro" id="IPR012902">
    <property type="entry name" value="N_methyl_site"/>
</dbReference>
<dbReference type="NCBIfam" id="TIGR02532">
    <property type="entry name" value="IV_pilin_GFxxxE"/>
    <property type="match status" value="1"/>
</dbReference>
<evidence type="ECO:0000256" key="2">
    <source>
        <dbReference type="ARBA" id="ARBA00022481"/>
    </source>
</evidence>
<dbReference type="Proteomes" id="UP000774283">
    <property type="component" value="Unassembled WGS sequence"/>
</dbReference>
<keyword evidence="9" id="KW-1185">Reference proteome</keyword>
<dbReference type="PANTHER" id="PTHR30093:SF44">
    <property type="entry name" value="TYPE II SECRETION SYSTEM CORE PROTEIN G"/>
    <property type="match status" value="1"/>
</dbReference>
<organism evidence="8 9">
    <name type="scientific">Sanguibacter hominis ATCC BAA-789</name>
    <dbReference type="NCBI Taxonomy" id="1312740"/>
    <lineage>
        <taxon>Bacteria</taxon>
        <taxon>Bacillati</taxon>
        <taxon>Actinomycetota</taxon>
        <taxon>Actinomycetes</taxon>
        <taxon>Micrococcales</taxon>
        <taxon>Sanguibacteraceae</taxon>
        <taxon>Sanguibacter</taxon>
    </lineage>
</organism>
<keyword evidence="5 7" id="KW-0472">Membrane</keyword>
<sequence>MIARVQKSMQEKDKGFTLIELLVVIIIIGILSAIAIPVFLNQRKKAVDAGIKSDLRTIANEMETAYVDDQAYPTGADAGTKVTLTTKTGAVDVTKSEDTTVYTVAVTADSYTITGKNTDKGTGTEFKYDSKAGGLQTP</sequence>
<dbReference type="PANTHER" id="PTHR30093">
    <property type="entry name" value="GENERAL SECRETION PATHWAY PROTEIN G"/>
    <property type="match status" value="1"/>
</dbReference>
<evidence type="ECO:0000256" key="4">
    <source>
        <dbReference type="ARBA" id="ARBA00022989"/>
    </source>
</evidence>
<dbReference type="InterPro" id="IPR045584">
    <property type="entry name" value="Pilin-like"/>
</dbReference>
<keyword evidence="2" id="KW-0488">Methylation</keyword>
<keyword evidence="4 7" id="KW-1133">Transmembrane helix</keyword>
<dbReference type="AlphaFoldDB" id="A0A9X5ISP5"/>
<evidence type="ECO:0000256" key="5">
    <source>
        <dbReference type="ARBA" id="ARBA00023136"/>
    </source>
</evidence>
<dbReference type="EMBL" id="JAAXOW010000002">
    <property type="protein sequence ID" value="NKX93366.1"/>
    <property type="molecule type" value="Genomic_DNA"/>
</dbReference>
<dbReference type="GO" id="GO:0015628">
    <property type="term" value="P:protein secretion by the type II secretion system"/>
    <property type="evidence" value="ECO:0007669"/>
    <property type="project" value="InterPro"/>
</dbReference>
<evidence type="ECO:0000256" key="6">
    <source>
        <dbReference type="SAM" id="MobiDB-lite"/>
    </source>
</evidence>
<keyword evidence="3 7" id="KW-0812">Transmembrane</keyword>
<dbReference type="PROSITE" id="PS00409">
    <property type="entry name" value="PROKAR_NTER_METHYL"/>
    <property type="match status" value="1"/>
</dbReference>
<feature type="region of interest" description="Disordered" evidence="6">
    <location>
        <begin position="118"/>
        <end position="138"/>
    </location>
</feature>
<dbReference type="PRINTS" id="PR00813">
    <property type="entry name" value="BCTERIALGSPG"/>
</dbReference>
<dbReference type="GO" id="GO:0015627">
    <property type="term" value="C:type II protein secretion system complex"/>
    <property type="evidence" value="ECO:0007669"/>
    <property type="project" value="InterPro"/>
</dbReference>
<evidence type="ECO:0000313" key="9">
    <source>
        <dbReference type="Proteomes" id="UP000774283"/>
    </source>
</evidence>
<dbReference type="GO" id="GO:0016020">
    <property type="term" value="C:membrane"/>
    <property type="evidence" value="ECO:0007669"/>
    <property type="project" value="UniProtKB-SubCell"/>
</dbReference>
<reference evidence="8 9" key="1">
    <citation type="submission" date="2020-04" db="EMBL/GenBank/DDBJ databases">
        <title>MicrobeNet Type strains.</title>
        <authorList>
            <person name="Nicholson A.C."/>
        </authorList>
    </citation>
    <scope>NUCLEOTIDE SEQUENCE [LARGE SCALE GENOMIC DNA]</scope>
    <source>
        <strain evidence="8 9">ATCC BAA-789</strain>
    </source>
</reference>
<evidence type="ECO:0000256" key="7">
    <source>
        <dbReference type="SAM" id="Phobius"/>
    </source>
</evidence>
<protein>
    <submittedName>
        <fullName evidence="8">Prepilin-type N-terminal cleavage/methylation domain-containing protein</fullName>
    </submittedName>
</protein>
<dbReference type="Gene3D" id="3.30.700.10">
    <property type="entry name" value="Glycoprotein, Type 4 Pilin"/>
    <property type="match status" value="1"/>
</dbReference>
<dbReference type="SUPFAM" id="SSF54523">
    <property type="entry name" value="Pili subunits"/>
    <property type="match status" value="1"/>
</dbReference>
<dbReference type="RefSeq" id="WP_168447405.1">
    <property type="nucleotide sequence ID" value="NZ_JAAXOW010000002.1"/>
</dbReference>